<evidence type="ECO:0000256" key="1">
    <source>
        <dbReference type="ARBA" id="ARBA00004127"/>
    </source>
</evidence>
<dbReference type="Gene3D" id="1.10.3730.20">
    <property type="match status" value="1"/>
</dbReference>
<reference evidence="7 8" key="1">
    <citation type="submission" date="2016-10" db="EMBL/GenBank/DDBJ databases">
        <authorList>
            <person name="de Groot N.N."/>
        </authorList>
    </citation>
    <scope>NUCLEOTIDE SEQUENCE [LARGE SCALE GENOMIC DNA]</scope>
    <source>
        <strain evidence="7 8">DSM 23126</strain>
    </source>
</reference>
<comment type="similarity">
    <text evidence="6">Belongs to the UPF0060 family.</text>
</comment>
<sequence>MLTGILLFVLAGIMEIGGGYLVWQWIRESRPGYYGLFGAAGLVMYGVIAAFQVFPAFGRVYAAYGGIFIIMSLLWGWWIDGWRPDTYDWIGAAFCIIGVSIMLWAPRGV</sequence>
<keyword evidence="3 6" id="KW-0812">Transmembrane</keyword>
<evidence type="ECO:0000256" key="5">
    <source>
        <dbReference type="ARBA" id="ARBA00023136"/>
    </source>
</evidence>
<dbReference type="HAMAP" id="MF_00010">
    <property type="entry name" value="UPF0060"/>
    <property type="match status" value="1"/>
</dbReference>
<feature type="transmembrane region" description="Helical" evidence="6">
    <location>
        <begin position="33"/>
        <end position="54"/>
    </location>
</feature>
<dbReference type="OrthoDB" id="123240at2"/>
<dbReference type="PANTHER" id="PTHR36116:SF1">
    <property type="entry name" value="UPF0060 MEMBRANE PROTEIN YNFA"/>
    <property type="match status" value="1"/>
</dbReference>
<gene>
    <name evidence="7" type="ORF">SAMN05421781_2411</name>
</gene>
<dbReference type="STRING" id="1122204.SAMN05421781_2411"/>
<dbReference type="AlphaFoldDB" id="A0A1H2WFU4"/>
<dbReference type="SUPFAM" id="SSF103481">
    <property type="entry name" value="Multidrug resistance efflux transporter EmrE"/>
    <property type="match status" value="1"/>
</dbReference>
<evidence type="ECO:0000256" key="3">
    <source>
        <dbReference type="ARBA" id="ARBA00022692"/>
    </source>
</evidence>
<evidence type="ECO:0000256" key="4">
    <source>
        <dbReference type="ARBA" id="ARBA00022989"/>
    </source>
</evidence>
<dbReference type="InterPro" id="IPR037185">
    <property type="entry name" value="EmrE-like"/>
</dbReference>
<proteinExistence type="inferred from homology"/>
<feature type="transmembrane region" description="Helical" evidence="6">
    <location>
        <begin position="6"/>
        <end position="26"/>
    </location>
</feature>
<feature type="transmembrane region" description="Helical" evidence="6">
    <location>
        <begin position="86"/>
        <end position="105"/>
    </location>
</feature>
<evidence type="ECO:0000313" key="7">
    <source>
        <dbReference type="EMBL" id="SDW79401.1"/>
    </source>
</evidence>
<dbReference type="InterPro" id="IPR003844">
    <property type="entry name" value="UPF0060"/>
</dbReference>
<keyword evidence="8" id="KW-1185">Reference proteome</keyword>
<keyword evidence="5 6" id="KW-0472">Membrane</keyword>
<evidence type="ECO:0000256" key="2">
    <source>
        <dbReference type="ARBA" id="ARBA00022475"/>
    </source>
</evidence>
<protein>
    <submittedName>
        <fullName evidence="7">Small multidrug resistance family-3 protein</fullName>
    </submittedName>
</protein>
<dbReference type="EMBL" id="FNNC01000005">
    <property type="protein sequence ID" value="SDW79401.1"/>
    <property type="molecule type" value="Genomic_DNA"/>
</dbReference>
<keyword evidence="2 6" id="KW-1003">Cell membrane</keyword>
<dbReference type="RefSeq" id="WP_091615422.1">
    <property type="nucleotide sequence ID" value="NZ_FNNC01000005.1"/>
</dbReference>
<dbReference type="NCBIfam" id="NF002586">
    <property type="entry name" value="PRK02237.1"/>
    <property type="match status" value="1"/>
</dbReference>
<keyword evidence="4 6" id="KW-1133">Transmembrane helix</keyword>
<organism evidence="7 8">
    <name type="scientific">Marinococcus luteus</name>
    <dbReference type="NCBI Taxonomy" id="1122204"/>
    <lineage>
        <taxon>Bacteria</taxon>
        <taxon>Bacillati</taxon>
        <taxon>Bacillota</taxon>
        <taxon>Bacilli</taxon>
        <taxon>Bacillales</taxon>
        <taxon>Bacillaceae</taxon>
        <taxon>Marinococcus</taxon>
    </lineage>
</organism>
<evidence type="ECO:0000256" key="6">
    <source>
        <dbReference type="HAMAP-Rule" id="MF_00010"/>
    </source>
</evidence>
<accession>A0A1H2WFU4</accession>
<dbReference type="Proteomes" id="UP000199488">
    <property type="component" value="Unassembled WGS sequence"/>
</dbReference>
<evidence type="ECO:0000313" key="8">
    <source>
        <dbReference type="Proteomes" id="UP000199488"/>
    </source>
</evidence>
<dbReference type="GO" id="GO:0005886">
    <property type="term" value="C:plasma membrane"/>
    <property type="evidence" value="ECO:0007669"/>
    <property type="project" value="UniProtKB-SubCell"/>
</dbReference>
<name>A0A1H2WFU4_9BACI</name>
<dbReference type="Pfam" id="PF02694">
    <property type="entry name" value="UPF0060"/>
    <property type="match status" value="1"/>
</dbReference>
<comment type="subcellular location">
    <subcellularLocation>
        <location evidence="6">Cell membrane</location>
        <topology evidence="6">Multi-pass membrane protein</topology>
    </subcellularLocation>
    <subcellularLocation>
        <location evidence="1">Endomembrane system</location>
        <topology evidence="1">Multi-pass membrane protein</topology>
    </subcellularLocation>
</comment>
<feature type="transmembrane region" description="Helical" evidence="6">
    <location>
        <begin position="60"/>
        <end position="79"/>
    </location>
</feature>
<dbReference type="PANTHER" id="PTHR36116">
    <property type="entry name" value="UPF0060 MEMBRANE PROTEIN YNFA"/>
    <property type="match status" value="1"/>
</dbReference>